<feature type="compositionally biased region" description="Polar residues" evidence="1">
    <location>
        <begin position="7"/>
        <end position="51"/>
    </location>
</feature>
<feature type="compositionally biased region" description="Low complexity" evidence="1">
    <location>
        <begin position="58"/>
        <end position="68"/>
    </location>
</feature>
<feature type="region of interest" description="Disordered" evidence="1">
    <location>
        <begin position="114"/>
        <end position="138"/>
    </location>
</feature>
<dbReference type="EMBL" id="BMAT01000778">
    <property type="protein sequence ID" value="GFR72785.1"/>
    <property type="molecule type" value="Genomic_DNA"/>
</dbReference>
<proteinExistence type="predicted"/>
<evidence type="ECO:0000256" key="1">
    <source>
        <dbReference type="SAM" id="MobiDB-lite"/>
    </source>
</evidence>
<name>A0AAV4FKF0_9GAST</name>
<accession>A0AAV4FKF0</accession>
<feature type="compositionally biased region" description="Polar residues" evidence="1">
    <location>
        <begin position="122"/>
        <end position="138"/>
    </location>
</feature>
<comment type="caution">
    <text evidence="2">The sequence shown here is derived from an EMBL/GenBank/DDBJ whole genome shotgun (WGS) entry which is preliminary data.</text>
</comment>
<sequence>MAAPNGGTPNNISSNVPQINISGARTHSTSSAANGSGISGHAPSTTFSRESSLGPAGSDTSESSVDSSNQLKPRKLFRIRSRAGEITFGKLMTQPQGTLNKLMEKTSNLQLHRYPDVPYSSHLGTNYEGSNGSAGTPQ</sequence>
<organism evidence="2 3">
    <name type="scientific">Elysia marginata</name>
    <dbReference type="NCBI Taxonomy" id="1093978"/>
    <lineage>
        <taxon>Eukaryota</taxon>
        <taxon>Metazoa</taxon>
        <taxon>Spiralia</taxon>
        <taxon>Lophotrochozoa</taxon>
        <taxon>Mollusca</taxon>
        <taxon>Gastropoda</taxon>
        <taxon>Heterobranchia</taxon>
        <taxon>Euthyneura</taxon>
        <taxon>Panpulmonata</taxon>
        <taxon>Sacoglossa</taxon>
        <taxon>Placobranchoidea</taxon>
        <taxon>Plakobranchidae</taxon>
        <taxon>Elysia</taxon>
    </lineage>
</organism>
<feature type="region of interest" description="Disordered" evidence="1">
    <location>
        <begin position="1"/>
        <end position="78"/>
    </location>
</feature>
<evidence type="ECO:0000313" key="3">
    <source>
        <dbReference type="Proteomes" id="UP000762676"/>
    </source>
</evidence>
<reference evidence="2 3" key="1">
    <citation type="journal article" date="2021" name="Elife">
        <title>Chloroplast acquisition without the gene transfer in kleptoplastic sea slugs, Plakobranchus ocellatus.</title>
        <authorList>
            <person name="Maeda T."/>
            <person name="Takahashi S."/>
            <person name="Yoshida T."/>
            <person name="Shimamura S."/>
            <person name="Takaki Y."/>
            <person name="Nagai Y."/>
            <person name="Toyoda A."/>
            <person name="Suzuki Y."/>
            <person name="Arimoto A."/>
            <person name="Ishii H."/>
            <person name="Satoh N."/>
            <person name="Nishiyama T."/>
            <person name="Hasebe M."/>
            <person name="Maruyama T."/>
            <person name="Minagawa J."/>
            <person name="Obokata J."/>
            <person name="Shigenobu S."/>
        </authorList>
    </citation>
    <scope>NUCLEOTIDE SEQUENCE [LARGE SCALE GENOMIC DNA]</scope>
</reference>
<evidence type="ECO:0000313" key="2">
    <source>
        <dbReference type="EMBL" id="GFR72785.1"/>
    </source>
</evidence>
<keyword evidence="3" id="KW-1185">Reference proteome</keyword>
<gene>
    <name evidence="2" type="ORF">ElyMa_000386700</name>
</gene>
<dbReference type="Proteomes" id="UP000762676">
    <property type="component" value="Unassembled WGS sequence"/>
</dbReference>
<protein>
    <submittedName>
        <fullName evidence="2">Uncharacterized protein</fullName>
    </submittedName>
</protein>
<dbReference type="AlphaFoldDB" id="A0AAV4FKF0"/>